<proteinExistence type="predicted"/>
<geneLocation type="plasmid" evidence="2 3">
    <name>unnamed</name>
</geneLocation>
<sequence>MKTLRAAALAASFLCAIPTAASAANPAPETLNQCGFLEEAPIFGMGTPAGTAATPILQPIEQGIVARGDKSDRLRNVPVPATNIDGWTSDYAMMRLSHLAGKPIWALTEDGQPGDIISLQVPPSSLAQAFDMIAEQKGKRWRYDGEKVYLLGGREWSMPLPASRDVALAVRDALEKHNVDVTYEGHRIRFQADNDGVARISAIVGQVYAQDRLNPYDVKFYRVYPTKGQIDWATLIERTDAIETVSFEGKGATVVLDPTAGAVVDAFLAREGRVDVLGSATMVAGKSGSGSSHAAGCGNNVMGARGIELAGGAFERGRVGLSYSILGSANQQAGKLAVVPGSVVVIADAEPEQGAYMVAVVRPRILELQGPAQMAAR</sequence>
<keyword evidence="3" id="KW-1185">Reference proteome</keyword>
<organism evidence="2 3">
    <name type="scientific">Erythrobacter aureus</name>
    <dbReference type="NCBI Taxonomy" id="2182384"/>
    <lineage>
        <taxon>Bacteria</taxon>
        <taxon>Pseudomonadati</taxon>
        <taxon>Pseudomonadota</taxon>
        <taxon>Alphaproteobacteria</taxon>
        <taxon>Sphingomonadales</taxon>
        <taxon>Erythrobacteraceae</taxon>
        <taxon>Erythrobacter/Porphyrobacter group</taxon>
        <taxon>Erythrobacter</taxon>
    </lineage>
</organism>
<evidence type="ECO:0000313" key="2">
    <source>
        <dbReference type="EMBL" id="AXK44083.1"/>
    </source>
</evidence>
<keyword evidence="2" id="KW-0614">Plasmid</keyword>
<reference evidence="2 3" key="1">
    <citation type="submission" date="2018-07" db="EMBL/GenBank/DDBJ databases">
        <title>Genome sequence of Erythrobacter strain YH-07, an antagonistic bacterium isolated from Yellow Sea.</title>
        <authorList>
            <person name="Tang T."/>
            <person name="Liu Q."/>
            <person name="Sun X."/>
        </authorList>
    </citation>
    <scope>NUCLEOTIDE SEQUENCE [LARGE SCALE GENOMIC DNA]</scope>
    <source>
        <strain evidence="2 3">YH-07</strain>
        <plasmid evidence="2 3">unnamed</plasmid>
    </source>
</reference>
<protein>
    <recommendedName>
        <fullName evidence="4">DUF2066 domain-containing protein</fullName>
    </recommendedName>
</protein>
<dbReference type="OrthoDB" id="9819657at2"/>
<feature type="chain" id="PRO_5016683888" description="DUF2066 domain-containing protein" evidence="1">
    <location>
        <begin position="24"/>
        <end position="377"/>
    </location>
</feature>
<dbReference type="AlphaFoldDB" id="A0A345YJI1"/>
<evidence type="ECO:0000313" key="3">
    <source>
        <dbReference type="Proteomes" id="UP000254508"/>
    </source>
</evidence>
<dbReference type="KEGG" id="err:DVR09_16655"/>
<dbReference type="RefSeq" id="WP_115418396.1">
    <property type="nucleotide sequence ID" value="NZ_CP031358.1"/>
</dbReference>
<keyword evidence="1" id="KW-0732">Signal</keyword>
<name>A0A345YJI1_9SPHN</name>
<feature type="signal peptide" evidence="1">
    <location>
        <begin position="1"/>
        <end position="23"/>
    </location>
</feature>
<evidence type="ECO:0000256" key="1">
    <source>
        <dbReference type="SAM" id="SignalP"/>
    </source>
</evidence>
<gene>
    <name evidence="2" type="ORF">DVR09_16655</name>
</gene>
<dbReference type="EMBL" id="CP031358">
    <property type="protein sequence ID" value="AXK44083.1"/>
    <property type="molecule type" value="Genomic_DNA"/>
</dbReference>
<accession>A0A345YJI1</accession>
<evidence type="ECO:0008006" key="4">
    <source>
        <dbReference type="Google" id="ProtNLM"/>
    </source>
</evidence>
<dbReference type="Proteomes" id="UP000254508">
    <property type="component" value="Plasmid unnamed"/>
</dbReference>